<name>A0AAN9QSA2_CANGL</name>
<proteinExistence type="predicted"/>
<keyword evidence="2" id="KW-1185">Reference proteome</keyword>
<gene>
    <name evidence="1" type="ORF">VNO77_15263</name>
</gene>
<dbReference type="AlphaFoldDB" id="A0AAN9QSA2"/>
<organism evidence="1 2">
    <name type="scientific">Canavalia gladiata</name>
    <name type="common">Sword bean</name>
    <name type="synonym">Dolichos gladiatus</name>
    <dbReference type="NCBI Taxonomy" id="3824"/>
    <lineage>
        <taxon>Eukaryota</taxon>
        <taxon>Viridiplantae</taxon>
        <taxon>Streptophyta</taxon>
        <taxon>Embryophyta</taxon>
        <taxon>Tracheophyta</taxon>
        <taxon>Spermatophyta</taxon>
        <taxon>Magnoliopsida</taxon>
        <taxon>eudicotyledons</taxon>
        <taxon>Gunneridae</taxon>
        <taxon>Pentapetalae</taxon>
        <taxon>rosids</taxon>
        <taxon>fabids</taxon>
        <taxon>Fabales</taxon>
        <taxon>Fabaceae</taxon>
        <taxon>Papilionoideae</taxon>
        <taxon>50 kb inversion clade</taxon>
        <taxon>NPAAA clade</taxon>
        <taxon>indigoferoid/millettioid clade</taxon>
        <taxon>Phaseoleae</taxon>
        <taxon>Canavalia</taxon>
    </lineage>
</organism>
<evidence type="ECO:0000313" key="2">
    <source>
        <dbReference type="Proteomes" id="UP001367508"/>
    </source>
</evidence>
<dbReference type="EMBL" id="JAYMYQ010000003">
    <property type="protein sequence ID" value="KAK7344961.1"/>
    <property type="molecule type" value="Genomic_DNA"/>
</dbReference>
<evidence type="ECO:0000313" key="1">
    <source>
        <dbReference type="EMBL" id="KAK7344961.1"/>
    </source>
</evidence>
<dbReference type="Proteomes" id="UP001367508">
    <property type="component" value="Unassembled WGS sequence"/>
</dbReference>
<comment type="caution">
    <text evidence="1">The sequence shown here is derived from an EMBL/GenBank/DDBJ whole genome shotgun (WGS) entry which is preliminary data.</text>
</comment>
<reference evidence="1 2" key="1">
    <citation type="submission" date="2024-01" db="EMBL/GenBank/DDBJ databases">
        <title>The genomes of 5 underutilized Papilionoideae crops provide insights into root nodulation and disease resistanc.</title>
        <authorList>
            <person name="Jiang F."/>
        </authorList>
    </citation>
    <scope>NUCLEOTIDE SEQUENCE [LARGE SCALE GENOMIC DNA]</scope>
    <source>
        <strain evidence="1">LVBAO_FW01</strain>
        <tissue evidence="1">Leaves</tissue>
    </source>
</reference>
<sequence>MSREELIACLLKTYLGVYVWSDVRRIIYWELVGVPYLDRACYFYGISYHDCISIFVIIYSSWESGLGNLVLLNSFWFICAVP</sequence>
<accession>A0AAN9QSA2</accession>
<protein>
    <submittedName>
        <fullName evidence="1">Uncharacterized protein</fullName>
    </submittedName>
</protein>